<dbReference type="EMBL" id="MPDP01000268">
    <property type="protein sequence ID" value="KAK1463021.1"/>
    <property type="molecule type" value="Genomic_DNA"/>
</dbReference>
<reference evidence="2" key="1">
    <citation type="submission" date="2016-11" db="EMBL/GenBank/DDBJ databases">
        <title>The genome sequence of Colletotrichum cuscutae.</title>
        <authorList>
            <person name="Baroncelli R."/>
        </authorList>
    </citation>
    <scope>NUCLEOTIDE SEQUENCE</scope>
    <source>
        <strain evidence="2">IMI 304802</strain>
    </source>
</reference>
<feature type="region of interest" description="Disordered" evidence="1">
    <location>
        <begin position="19"/>
        <end position="53"/>
    </location>
</feature>
<dbReference type="AlphaFoldDB" id="A0AAI9UU83"/>
<proteinExistence type="predicted"/>
<feature type="compositionally biased region" description="Polar residues" evidence="1">
    <location>
        <begin position="38"/>
        <end position="48"/>
    </location>
</feature>
<dbReference type="Proteomes" id="UP001239213">
    <property type="component" value="Unassembled WGS sequence"/>
</dbReference>
<keyword evidence="3" id="KW-1185">Reference proteome</keyword>
<comment type="caution">
    <text evidence="2">The sequence shown here is derived from an EMBL/GenBank/DDBJ whole genome shotgun (WGS) entry which is preliminary data.</text>
</comment>
<name>A0AAI9UU83_9PEZI</name>
<gene>
    <name evidence="2" type="ORF">CCUS01_08426</name>
</gene>
<sequence length="89" mass="9781">MAHSGQSAYSGYMIRSRAMGVGSHKHSSKESKKELAQRRTSMYQNQPASDEPTAYGAEFRSEDVAASEARHQARAAENIARIMSQYGGK</sequence>
<organism evidence="2 3">
    <name type="scientific">Colletotrichum cuscutae</name>
    <dbReference type="NCBI Taxonomy" id="1209917"/>
    <lineage>
        <taxon>Eukaryota</taxon>
        <taxon>Fungi</taxon>
        <taxon>Dikarya</taxon>
        <taxon>Ascomycota</taxon>
        <taxon>Pezizomycotina</taxon>
        <taxon>Sordariomycetes</taxon>
        <taxon>Hypocreomycetidae</taxon>
        <taxon>Glomerellales</taxon>
        <taxon>Glomerellaceae</taxon>
        <taxon>Colletotrichum</taxon>
        <taxon>Colletotrichum acutatum species complex</taxon>
    </lineage>
</organism>
<accession>A0AAI9UU83</accession>
<feature type="compositionally biased region" description="Basic and acidic residues" evidence="1">
    <location>
        <begin position="28"/>
        <end position="37"/>
    </location>
</feature>
<evidence type="ECO:0000313" key="2">
    <source>
        <dbReference type="EMBL" id="KAK1463021.1"/>
    </source>
</evidence>
<protein>
    <submittedName>
        <fullName evidence="2">Uncharacterized protein</fullName>
    </submittedName>
</protein>
<evidence type="ECO:0000256" key="1">
    <source>
        <dbReference type="SAM" id="MobiDB-lite"/>
    </source>
</evidence>
<evidence type="ECO:0000313" key="3">
    <source>
        <dbReference type="Proteomes" id="UP001239213"/>
    </source>
</evidence>